<dbReference type="Proteomes" id="UP001433508">
    <property type="component" value="Unassembled WGS sequence"/>
</dbReference>
<evidence type="ECO:0000313" key="2">
    <source>
        <dbReference type="Proteomes" id="UP001433508"/>
    </source>
</evidence>
<dbReference type="EMBL" id="MU971382">
    <property type="protein sequence ID" value="KAK9236684.1"/>
    <property type="molecule type" value="Genomic_DNA"/>
</dbReference>
<proteinExistence type="predicted"/>
<sequence length="163" mass="18821">MKLTKRFMHRSLKRCSNIVSLFASRSSLAIFGAIGTSVGNVGSRWEIASLCGRPGMSTIPISRTTTRPESHWRILKEDYTSHLVRSRLDLLCYIICTGLVKSRLHLYVQVHAGRQKPSLYVEFVHLWRKYADLIDDSVISQRDQVYQTITRIKYSQSDQFKQI</sequence>
<comment type="caution">
    <text evidence="1">The sequence shown here is derived from an EMBL/GenBank/DDBJ whole genome shotgun (WGS) entry which is preliminary data.</text>
</comment>
<protein>
    <submittedName>
        <fullName evidence="1">Uncharacterized protein</fullName>
    </submittedName>
</protein>
<reference evidence="2" key="1">
    <citation type="journal article" date="2024" name="Front. Bioeng. Biotechnol.">
        <title>Genome-scale model development and genomic sequencing of the oleaginous clade Lipomyces.</title>
        <authorList>
            <person name="Czajka J.J."/>
            <person name="Han Y."/>
            <person name="Kim J."/>
            <person name="Mondo S.J."/>
            <person name="Hofstad B.A."/>
            <person name="Robles A."/>
            <person name="Haridas S."/>
            <person name="Riley R."/>
            <person name="LaButti K."/>
            <person name="Pangilinan J."/>
            <person name="Andreopoulos W."/>
            <person name="Lipzen A."/>
            <person name="Yan J."/>
            <person name="Wang M."/>
            <person name="Ng V."/>
            <person name="Grigoriev I.V."/>
            <person name="Spatafora J.W."/>
            <person name="Magnuson J.K."/>
            <person name="Baker S.E."/>
            <person name="Pomraning K.R."/>
        </authorList>
    </citation>
    <scope>NUCLEOTIDE SEQUENCE [LARGE SCALE GENOMIC DNA]</scope>
    <source>
        <strain evidence="2">CBS 7786</strain>
    </source>
</reference>
<accession>A0ACC3SZU1</accession>
<organism evidence="1 2">
    <name type="scientific">Lipomyces kononenkoae</name>
    <name type="common">Yeast</name>
    <dbReference type="NCBI Taxonomy" id="34357"/>
    <lineage>
        <taxon>Eukaryota</taxon>
        <taxon>Fungi</taxon>
        <taxon>Dikarya</taxon>
        <taxon>Ascomycota</taxon>
        <taxon>Saccharomycotina</taxon>
        <taxon>Lipomycetes</taxon>
        <taxon>Lipomycetales</taxon>
        <taxon>Lipomycetaceae</taxon>
        <taxon>Lipomyces</taxon>
    </lineage>
</organism>
<name>A0ACC3SZU1_LIPKO</name>
<keyword evidence="2" id="KW-1185">Reference proteome</keyword>
<gene>
    <name evidence="1" type="ORF">V1525DRAFT_197511</name>
</gene>
<evidence type="ECO:0000313" key="1">
    <source>
        <dbReference type="EMBL" id="KAK9236684.1"/>
    </source>
</evidence>